<feature type="compositionally biased region" description="Low complexity" evidence="1">
    <location>
        <begin position="115"/>
        <end position="124"/>
    </location>
</feature>
<dbReference type="GeneID" id="124295608"/>
<feature type="region of interest" description="Disordered" evidence="1">
    <location>
        <begin position="111"/>
        <end position="173"/>
    </location>
</feature>
<evidence type="ECO:0000313" key="3">
    <source>
        <dbReference type="RefSeq" id="XP_046602129.1"/>
    </source>
</evidence>
<feature type="region of interest" description="Disordered" evidence="1">
    <location>
        <begin position="194"/>
        <end position="236"/>
    </location>
</feature>
<protein>
    <submittedName>
        <fullName evidence="3 4">Uncharacterized protein LOC124295608 isoform X2</fullName>
    </submittedName>
</protein>
<reference evidence="3 4" key="1">
    <citation type="submission" date="2025-05" db="UniProtKB">
        <authorList>
            <consortium name="RefSeq"/>
        </authorList>
    </citation>
    <scope>IDENTIFICATION</scope>
    <source>
        <tissue evidence="3 4">Thorax and Abdomen</tissue>
    </source>
</reference>
<keyword evidence="2" id="KW-1185">Reference proteome</keyword>
<evidence type="ECO:0000313" key="2">
    <source>
        <dbReference type="Proteomes" id="UP000829291"/>
    </source>
</evidence>
<feature type="compositionally biased region" description="Polar residues" evidence="1">
    <location>
        <begin position="221"/>
        <end position="236"/>
    </location>
</feature>
<dbReference type="RefSeq" id="XP_046602129.1">
    <property type="nucleotide sequence ID" value="XM_046746173.1"/>
</dbReference>
<evidence type="ECO:0000256" key="1">
    <source>
        <dbReference type="SAM" id="MobiDB-lite"/>
    </source>
</evidence>
<dbReference type="RefSeq" id="XP_046602130.1">
    <property type="nucleotide sequence ID" value="XM_046746174.1"/>
</dbReference>
<gene>
    <name evidence="3 4" type="primary">LOC124295608</name>
</gene>
<name>A0ABM3GPE1_NEOLC</name>
<evidence type="ECO:0000313" key="4">
    <source>
        <dbReference type="RefSeq" id="XP_046602130.1"/>
    </source>
</evidence>
<dbReference type="Proteomes" id="UP000829291">
    <property type="component" value="Chromosome 7"/>
</dbReference>
<sequence>MGDHARGDCKNAICSSEEEELQQGVYNNFVHVAPITYAMMAHLNINEKRFPVPGTSGEAPALPMPPTADDTDRQFWAEDELSGSESRLRLVCKQRRRRSVAYRNRVAIRKRSRSLLRQSSSSNSDPGIRMKIMSPISHGAHRRRRCNQEQGSPLTKKSRELSNRPTVKASASRPPFDVKVIGCNLASGLHCPNSRRQIKTPGTSVLRIKSRRRKSQTQSSCPHGSTSNSDVIMSQS</sequence>
<organism evidence="2 4">
    <name type="scientific">Neodiprion lecontei</name>
    <name type="common">Redheaded pine sawfly</name>
    <dbReference type="NCBI Taxonomy" id="441921"/>
    <lineage>
        <taxon>Eukaryota</taxon>
        <taxon>Metazoa</taxon>
        <taxon>Ecdysozoa</taxon>
        <taxon>Arthropoda</taxon>
        <taxon>Hexapoda</taxon>
        <taxon>Insecta</taxon>
        <taxon>Pterygota</taxon>
        <taxon>Neoptera</taxon>
        <taxon>Endopterygota</taxon>
        <taxon>Hymenoptera</taxon>
        <taxon>Tenthredinoidea</taxon>
        <taxon>Diprionidae</taxon>
        <taxon>Diprioninae</taxon>
        <taxon>Neodiprion</taxon>
    </lineage>
</organism>
<accession>A0ABM3GPE1</accession>
<proteinExistence type="predicted"/>